<keyword evidence="3 4" id="KW-0067">ATP-binding</keyword>
<dbReference type="Pfam" id="PF13535">
    <property type="entry name" value="ATP-grasp_4"/>
    <property type="match status" value="1"/>
</dbReference>
<evidence type="ECO:0000256" key="1">
    <source>
        <dbReference type="ARBA" id="ARBA00022598"/>
    </source>
</evidence>
<feature type="domain" description="ATP-grasp" evidence="5">
    <location>
        <begin position="121"/>
        <end position="321"/>
    </location>
</feature>
<evidence type="ECO:0000256" key="2">
    <source>
        <dbReference type="ARBA" id="ARBA00022741"/>
    </source>
</evidence>
<dbReference type="SUPFAM" id="SSF56059">
    <property type="entry name" value="Glutathione synthetase ATP-binding domain-like"/>
    <property type="match status" value="1"/>
</dbReference>
<evidence type="ECO:0000313" key="6">
    <source>
        <dbReference type="EMBL" id="MBE6505648.1"/>
    </source>
</evidence>
<dbReference type="RefSeq" id="WP_303737296.1">
    <property type="nucleotide sequence ID" value="NZ_SUTE01000062.1"/>
</dbReference>
<keyword evidence="2 4" id="KW-0547">Nucleotide-binding</keyword>
<dbReference type="PANTHER" id="PTHR43585">
    <property type="entry name" value="FUMIPYRROLE BIOSYNTHESIS PROTEIN C"/>
    <property type="match status" value="1"/>
</dbReference>
<dbReference type="Gene3D" id="3.30.470.20">
    <property type="entry name" value="ATP-grasp fold, B domain"/>
    <property type="match status" value="1"/>
</dbReference>
<dbReference type="PROSITE" id="PS50975">
    <property type="entry name" value="ATP_GRASP"/>
    <property type="match status" value="1"/>
</dbReference>
<gene>
    <name evidence="6" type="ORF">E7Z73_07920</name>
</gene>
<dbReference type="EMBL" id="SUTE01000062">
    <property type="protein sequence ID" value="MBE6505648.1"/>
    <property type="molecule type" value="Genomic_DNA"/>
</dbReference>
<comment type="caution">
    <text evidence="6">The sequence shown here is derived from an EMBL/GenBank/DDBJ whole genome shotgun (WGS) entry which is preliminary data.</text>
</comment>
<dbReference type="SMART" id="SM01209">
    <property type="entry name" value="GARS_A"/>
    <property type="match status" value="1"/>
</dbReference>
<evidence type="ECO:0000256" key="4">
    <source>
        <dbReference type="PROSITE-ProRule" id="PRU00409"/>
    </source>
</evidence>
<dbReference type="InterPro" id="IPR052032">
    <property type="entry name" value="ATP-dep_AA_Ligase"/>
</dbReference>
<protein>
    <submittedName>
        <fullName evidence="6">ATP-grasp domain-containing protein</fullName>
    </submittedName>
</protein>
<accession>A0A8T3VCD5</accession>
<dbReference type="Proteomes" id="UP000762703">
    <property type="component" value="Unassembled WGS sequence"/>
</dbReference>
<dbReference type="AlphaFoldDB" id="A0A8T3VCD5"/>
<keyword evidence="1" id="KW-0436">Ligase</keyword>
<name>A0A8T3VCD5_9EURY</name>
<proteinExistence type="predicted"/>
<reference evidence="6" key="1">
    <citation type="submission" date="2019-04" db="EMBL/GenBank/DDBJ databases">
        <title>Evolution of Biomass-Degrading Anaerobic Consortia Revealed by Metagenomics.</title>
        <authorList>
            <person name="Peng X."/>
        </authorList>
    </citation>
    <scope>NUCLEOTIDE SEQUENCE</scope>
    <source>
        <strain evidence="6">SIG12</strain>
    </source>
</reference>
<organism evidence="6 7">
    <name type="scientific">Methanobrevibacter millerae</name>
    <dbReference type="NCBI Taxonomy" id="230361"/>
    <lineage>
        <taxon>Archaea</taxon>
        <taxon>Methanobacteriati</taxon>
        <taxon>Methanobacteriota</taxon>
        <taxon>Methanomada group</taxon>
        <taxon>Methanobacteria</taxon>
        <taxon>Methanobacteriales</taxon>
        <taxon>Methanobacteriaceae</taxon>
        <taxon>Methanobrevibacter</taxon>
    </lineage>
</organism>
<dbReference type="PANTHER" id="PTHR43585:SF2">
    <property type="entry name" value="ATP-GRASP ENZYME FSQD"/>
    <property type="match status" value="1"/>
</dbReference>
<dbReference type="GO" id="GO:0016874">
    <property type="term" value="F:ligase activity"/>
    <property type="evidence" value="ECO:0007669"/>
    <property type="project" value="UniProtKB-KW"/>
</dbReference>
<dbReference type="GO" id="GO:0005524">
    <property type="term" value="F:ATP binding"/>
    <property type="evidence" value="ECO:0007669"/>
    <property type="project" value="UniProtKB-UniRule"/>
</dbReference>
<sequence length="564" mass="64233">MRNIIIVDAISTGMNFIHDIISRGYHPVVIQSKVSGDSPEIKEYIDYVERDLNSIEYDFEWIHEKDTYEETLEMVREYDPILVLPGNERGVILASKLSNDLGLLCNPIENLDAMTLKDEMQKRLAENNLRHIRGQTVTSIDEAIKFYDDENLKQVVIKPIYSAGSSSVRICANREEMIASLNELFEETNYYGEENSELLIQEFIDGDEYIVNTVSCQGDHRVTLVWKYHKVKSSEGAILYDTCRTVNELNLGEAEMIEYAYKVADALGIQYGPVHGEYMIDDDGPVLIEVNCRPCGGHMDSEFLDSISGQHETDSIMDSYLKPEHFIEEKKKPYRLFAHGVIKFFIVPTDILAESSPMTNISLKLASHYKTSLLNSFETLHPFVKTIDLNSSCGFVYLVHENLFVLHHDLEFLRKVESKAFDLVLSEHNRDSIKIDEEKSINDSIKLLDDSEIFGTTLFVTDQKIDRTCVQVGLDEISDIRATYDSVIVNLNSSMLNKKEDEIAEIFLEIFSKVKVGGLIFVPETTYQCLISKRRGMEALLKTLNLRIELPPNNVEGVIIASKT</sequence>
<dbReference type="GO" id="GO:0046872">
    <property type="term" value="F:metal ion binding"/>
    <property type="evidence" value="ECO:0007669"/>
    <property type="project" value="InterPro"/>
</dbReference>
<dbReference type="InterPro" id="IPR011761">
    <property type="entry name" value="ATP-grasp"/>
</dbReference>
<evidence type="ECO:0000313" key="7">
    <source>
        <dbReference type="Proteomes" id="UP000762703"/>
    </source>
</evidence>
<evidence type="ECO:0000256" key="3">
    <source>
        <dbReference type="ARBA" id="ARBA00022840"/>
    </source>
</evidence>
<evidence type="ECO:0000259" key="5">
    <source>
        <dbReference type="PROSITE" id="PS50975"/>
    </source>
</evidence>